<gene>
    <name evidence="8" type="ORF">Nepgr_030718</name>
</gene>
<accession>A0AAD3Y630</accession>
<evidence type="ECO:0000259" key="7">
    <source>
        <dbReference type="Pfam" id="PF03016"/>
    </source>
</evidence>
<keyword evidence="9" id="KW-1185">Reference proteome</keyword>
<evidence type="ECO:0000256" key="1">
    <source>
        <dbReference type="ARBA" id="ARBA00004323"/>
    </source>
</evidence>
<comment type="subcellular location">
    <subcellularLocation>
        <location evidence="1">Golgi apparatus membrane</location>
        <topology evidence="1">Single-pass type II membrane protein</topology>
    </subcellularLocation>
</comment>
<comment type="caution">
    <text evidence="8">The sequence shown here is derived from an EMBL/GenBank/DDBJ whole genome shotgun (WGS) entry which is preliminary data.</text>
</comment>
<evidence type="ECO:0000256" key="4">
    <source>
        <dbReference type="ARBA" id="ARBA00022968"/>
    </source>
</evidence>
<evidence type="ECO:0000256" key="2">
    <source>
        <dbReference type="ARBA" id="ARBA00010271"/>
    </source>
</evidence>
<evidence type="ECO:0000313" key="8">
    <source>
        <dbReference type="EMBL" id="GMH28875.1"/>
    </source>
</evidence>
<evidence type="ECO:0000256" key="5">
    <source>
        <dbReference type="ARBA" id="ARBA00023034"/>
    </source>
</evidence>
<organism evidence="8 9">
    <name type="scientific">Nepenthes gracilis</name>
    <name type="common">Slender pitcher plant</name>
    <dbReference type="NCBI Taxonomy" id="150966"/>
    <lineage>
        <taxon>Eukaryota</taxon>
        <taxon>Viridiplantae</taxon>
        <taxon>Streptophyta</taxon>
        <taxon>Embryophyta</taxon>
        <taxon>Tracheophyta</taxon>
        <taxon>Spermatophyta</taxon>
        <taxon>Magnoliopsida</taxon>
        <taxon>eudicotyledons</taxon>
        <taxon>Gunneridae</taxon>
        <taxon>Pentapetalae</taxon>
        <taxon>Caryophyllales</taxon>
        <taxon>Nepenthaceae</taxon>
        <taxon>Nepenthes</taxon>
    </lineage>
</organism>
<comment type="similarity">
    <text evidence="2">Belongs to the glycosyltransferase 47 family.</text>
</comment>
<dbReference type="Pfam" id="PF03016">
    <property type="entry name" value="Exostosin_GT47"/>
    <property type="match status" value="1"/>
</dbReference>
<feature type="region of interest" description="Disordered" evidence="6">
    <location>
        <begin position="1"/>
        <end position="21"/>
    </location>
</feature>
<dbReference type="PANTHER" id="PTHR11062:SF117">
    <property type="entry name" value="XYLOGLUCAN-SPECIFIC GALACTURONOSYLTRANSFERASE 1"/>
    <property type="match status" value="1"/>
</dbReference>
<evidence type="ECO:0000313" key="9">
    <source>
        <dbReference type="Proteomes" id="UP001279734"/>
    </source>
</evidence>
<dbReference type="Proteomes" id="UP001279734">
    <property type="component" value="Unassembled WGS sequence"/>
</dbReference>
<evidence type="ECO:0000256" key="6">
    <source>
        <dbReference type="SAM" id="MobiDB-lite"/>
    </source>
</evidence>
<dbReference type="GO" id="GO:0000139">
    <property type="term" value="C:Golgi membrane"/>
    <property type="evidence" value="ECO:0007669"/>
    <property type="project" value="UniProtKB-SubCell"/>
</dbReference>
<feature type="compositionally biased region" description="Basic and acidic residues" evidence="6">
    <location>
        <begin position="12"/>
        <end position="21"/>
    </location>
</feature>
<keyword evidence="5" id="KW-0333">Golgi apparatus</keyword>
<keyword evidence="4" id="KW-0812">Transmembrane</keyword>
<dbReference type="GO" id="GO:0016757">
    <property type="term" value="F:glycosyltransferase activity"/>
    <property type="evidence" value="ECO:0007669"/>
    <property type="project" value="UniProtKB-KW"/>
</dbReference>
<keyword evidence="4" id="KW-0735">Signal-anchor</keyword>
<name>A0AAD3Y630_NEPGR</name>
<dbReference type="PANTHER" id="PTHR11062">
    <property type="entry name" value="EXOSTOSIN HEPARAN SULFATE GLYCOSYLTRANSFERASE -RELATED"/>
    <property type="match status" value="1"/>
</dbReference>
<protein>
    <recommendedName>
        <fullName evidence="7">Exostosin GT47 domain-containing protein</fullName>
    </recommendedName>
</protein>
<evidence type="ECO:0000256" key="3">
    <source>
        <dbReference type="ARBA" id="ARBA00022676"/>
    </source>
</evidence>
<dbReference type="InterPro" id="IPR040911">
    <property type="entry name" value="Exostosin_GT47"/>
</dbReference>
<dbReference type="InterPro" id="IPR004263">
    <property type="entry name" value="Exostosin"/>
</dbReference>
<keyword evidence="3" id="KW-0328">Glycosyltransferase</keyword>
<reference evidence="8" key="1">
    <citation type="submission" date="2023-05" db="EMBL/GenBank/DDBJ databases">
        <title>Nepenthes gracilis genome sequencing.</title>
        <authorList>
            <person name="Fukushima K."/>
        </authorList>
    </citation>
    <scope>NUCLEOTIDE SEQUENCE</scope>
    <source>
        <strain evidence="8">SING2019-196</strain>
    </source>
</reference>
<proteinExistence type="inferred from homology"/>
<sequence length="588" mass="67145">MAIAISKKKSKRPQEQERKELSYPSRTPAILLLLFLLFLWSSSTTFITGSIVHVCVTSRKLGNLYCLSAGSQRADFEMPLPLMNITSEISNPQTQQLAGKNPLNVRDNTGKEAIDIAREASVSTTERRSVGFPVIRSWVDKVKVKVTRNAPISDVNSTSNGAPIITSGSDKALEEEIASARKDVEGQMEVLRSYIPKKNHSGCVGRGIYVYELPPKFNKDLINQCNEMLPWIDFCKFFANKAFGEPVATLGSGWYNTHQYSLEPIFHSRALKHPCRVHNADEAKLFYVPFYGGLDILRWHFKNNVSDHVKDKLSFELIEWLRLQKSWTRKSGLDHVFVLGKITWDFRRKEQTSWGTRLLEHEEMQNPMKLLIERQPWHLNEVAIPHPTFFHPRSDSETAAWQNKIMQAHRKSLISFAGAARPQATDSIRSILIQQCNSTQKCTFLDCKKSVCSNPAAIVELFSGSEFCLQPPGDSPTRKSVFDSLVSGCIPVLFDPFTAYYQYAWHLPADSRKYSVFIDQEEVRRRKAAVAERLMRISLKEREEMRRFIVYDLLPGLIYSDPDAKLERFEDAFTITMNNLLEKVNSLP</sequence>
<dbReference type="EMBL" id="BSYO01000035">
    <property type="protein sequence ID" value="GMH28875.1"/>
    <property type="molecule type" value="Genomic_DNA"/>
</dbReference>
<feature type="domain" description="Exostosin GT47" evidence="7">
    <location>
        <begin position="203"/>
        <end position="530"/>
    </location>
</feature>
<keyword evidence="3" id="KW-0808">Transferase</keyword>
<feature type="compositionally biased region" description="Basic residues" evidence="6">
    <location>
        <begin position="1"/>
        <end position="11"/>
    </location>
</feature>
<dbReference type="AlphaFoldDB" id="A0AAD3Y630"/>